<sequence length="177" mass="18874">MELLLTMLLTPGHLLAICGLQVQSGGIVHGKLIVVLEARQLTVGSGWTLTPDFQLLGPVLNGPLIQKRIPTSRGTFRYGARLIRALPTSDAEEATCRAAKMAKDAHSTGCSFFGKQETEQLEGGQVIDPSSSEDSSGGRRCVQMTSSSDPYSLVHGHACTSEMPFMGPAVDADDFLL</sequence>
<accession>L9L712</accession>
<feature type="chain" id="PRO_5004000193" evidence="2">
    <location>
        <begin position="17"/>
        <end position="177"/>
    </location>
</feature>
<evidence type="ECO:0000256" key="2">
    <source>
        <dbReference type="SAM" id="SignalP"/>
    </source>
</evidence>
<reference evidence="4" key="2">
    <citation type="journal article" date="2013" name="Nat. Commun.">
        <title>Genome of the Chinese tree shrew.</title>
        <authorList>
            <person name="Fan Y."/>
            <person name="Huang Z.Y."/>
            <person name="Cao C.C."/>
            <person name="Chen C.S."/>
            <person name="Chen Y.X."/>
            <person name="Fan D.D."/>
            <person name="He J."/>
            <person name="Hou H.L."/>
            <person name="Hu L."/>
            <person name="Hu X.T."/>
            <person name="Jiang X.T."/>
            <person name="Lai R."/>
            <person name="Lang Y.S."/>
            <person name="Liang B."/>
            <person name="Liao S.G."/>
            <person name="Mu D."/>
            <person name="Ma Y.Y."/>
            <person name="Niu Y.Y."/>
            <person name="Sun X.Q."/>
            <person name="Xia J.Q."/>
            <person name="Xiao J."/>
            <person name="Xiong Z.Q."/>
            <person name="Xu L."/>
            <person name="Yang L."/>
            <person name="Zhang Y."/>
            <person name="Zhao W."/>
            <person name="Zhao X.D."/>
            <person name="Zheng Y.T."/>
            <person name="Zhou J.M."/>
            <person name="Zhu Y.B."/>
            <person name="Zhang G.J."/>
            <person name="Wang J."/>
            <person name="Yao Y.G."/>
        </authorList>
    </citation>
    <scope>NUCLEOTIDE SEQUENCE [LARGE SCALE GENOMIC DNA]</scope>
</reference>
<evidence type="ECO:0000256" key="1">
    <source>
        <dbReference type="SAM" id="MobiDB-lite"/>
    </source>
</evidence>
<proteinExistence type="predicted"/>
<evidence type="ECO:0000313" key="4">
    <source>
        <dbReference type="Proteomes" id="UP000011518"/>
    </source>
</evidence>
<dbReference type="AlphaFoldDB" id="L9L712"/>
<feature type="region of interest" description="Disordered" evidence="1">
    <location>
        <begin position="120"/>
        <end position="144"/>
    </location>
</feature>
<name>L9L712_TUPCH</name>
<keyword evidence="4" id="KW-1185">Reference proteome</keyword>
<protein>
    <submittedName>
        <fullName evidence="3">Uncharacterized protein</fullName>
    </submittedName>
</protein>
<dbReference type="InParanoid" id="L9L712"/>
<gene>
    <name evidence="3" type="ORF">TREES_T100016651</name>
</gene>
<keyword evidence="2" id="KW-0732">Signal</keyword>
<dbReference type="EMBL" id="KB320486">
    <property type="protein sequence ID" value="ELW70693.1"/>
    <property type="molecule type" value="Genomic_DNA"/>
</dbReference>
<reference evidence="4" key="1">
    <citation type="submission" date="2012-07" db="EMBL/GenBank/DDBJ databases">
        <title>Genome of the Chinese tree shrew, a rising model animal genetically related to primates.</title>
        <authorList>
            <person name="Zhang G."/>
            <person name="Fan Y."/>
            <person name="Yao Y."/>
            <person name="Huang Z."/>
        </authorList>
    </citation>
    <scope>NUCLEOTIDE SEQUENCE [LARGE SCALE GENOMIC DNA]</scope>
</reference>
<organism evidence="3 4">
    <name type="scientific">Tupaia chinensis</name>
    <name type="common">Chinese tree shrew</name>
    <name type="synonym">Tupaia belangeri chinensis</name>
    <dbReference type="NCBI Taxonomy" id="246437"/>
    <lineage>
        <taxon>Eukaryota</taxon>
        <taxon>Metazoa</taxon>
        <taxon>Chordata</taxon>
        <taxon>Craniata</taxon>
        <taxon>Vertebrata</taxon>
        <taxon>Euteleostomi</taxon>
        <taxon>Mammalia</taxon>
        <taxon>Eutheria</taxon>
        <taxon>Euarchontoglires</taxon>
        <taxon>Scandentia</taxon>
        <taxon>Tupaiidae</taxon>
        <taxon>Tupaia</taxon>
    </lineage>
</organism>
<dbReference type="Proteomes" id="UP000011518">
    <property type="component" value="Unassembled WGS sequence"/>
</dbReference>
<evidence type="ECO:0000313" key="3">
    <source>
        <dbReference type="EMBL" id="ELW70693.1"/>
    </source>
</evidence>
<feature type="signal peptide" evidence="2">
    <location>
        <begin position="1"/>
        <end position="16"/>
    </location>
</feature>